<dbReference type="SUPFAM" id="SSF158442">
    <property type="entry name" value="DsbB-like"/>
    <property type="match status" value="1"/>
</dbReference>
<dbReference type="Pfam" id="PF02600">
    <property type="entry name" value="DsbB"/>
    <property type="match status" value="1"/>
</dbReference>
<keyword evidence="4 5" id="KW-0472">Membrane</keyword>
<evidence type="ECO:0000256" key="2">
    <source>
        <dbReference type="ARBA" id="ARBA00022692"/>
    </source>
</evidence>
<reference evidence="6 7" key="1">
    <citation type="journal article" date="2019" name="Int. J. Syst. Evol. Microbiol.">
        <title>The Global Catalogue of Microorganisms (GCM) 10K type strain sequencing project: providing services to taxonomists for standard genome sequencing and annotation.</title>
        <authorList>
            <consortium name="The Broad Institute Genomics Platform"/>
            <consortium name="The Broad Institute Genome Sequencing Center for Infectious Disease"/>
            <person name="Wu L."/>
            <person name="Ma J."/>
        </authorList>
    </citation>
    <scope>NUCLEOTIDE SEQUENCE [LARGE SCALE GENOMIC DNA]</scope>
    <source>
        <strain evidence="6 7">JCM 15115</strain>
    </source>
</reference>
<comment type="caution">
    <text evidence="6">The sequence shown here is derived from an EMBL/GenBank/DDBJ whole genome shotgun (WGS) entry which is preliminary data.</text>
</comment>
<organism evidence="6 7">
    <name type="scientific">Paenochrobactrum glaciei</name>
    <dbReference type="NCBI Taxonomy" id="486407"/>
    <lineage>
        <taxon>Bacteria</taxon>
        <taxon>Pseudomonadati</taxon>
        <taxon>Pseudomonadota</taxon>
        <taxon>Alphaproteobacteria</taxon>
        <taxon>Hyphomicrobiales</taxon>
        <taxon>Brucellaceae</taxon>
        <taxon>Paenochrobactrum</taxon>
    </lineage>
</organism>
<feature type="transmembrane region" description="Helical" evidence="5">
    <location>
        <begin position="59"/>
        <end position="77"/>
    </location>
</feature>
<keyword evidence="7" id="KW-1185">Reference proteome</keyword>
<comment type="subcellular location">
    <subcellularLocation>
        <location evidence="1">Membrane</location>
        <topology evidence="1">Multi-pass membrane protein</topology>
    </subcellularLocation>
</comment>
<name>A0ABN1FNE8_9HYPH</name>
<dbReference type="Proteomes" id="UP001424441">
    <property type="component" value="Unassembled WGS sequence"/>
</dbReference>
<feature type="transmembrane region" description="Helical" evidence="5">
    <location>
        <begin position="84"/>
        <end position="102"/>
    </location>
</feature>
<dbReference type="InterPro" id="IPR023380">
    <property type="entry name" value="DsbB-like_sf"/>
</dbReference>
<protein>
    <submittedName>
        <fullName evidence="6">Disulfide bond formation protein B</fullName>
    </submittedName>
</protein>
<evidence type="ECO:0000256" key="1">
    <source>
        <dbReference type="ARBA" id="ARBA00004141"/>
    </source>
</evidence>
<feature type="transmembrane region" description="Helical" evidence="5">
    <location>
        <begin position="165"/>
        <end position="185"/>
    </location>
</feature>
<evidence type="ECO:0000256" key="5">
    <source>
        <dbReference type="SAM" id="Phobius"/>
    </source>
</evidence>
<gene>
    <name evidence="6" type="ORF">GCM10008943_07010</name>
</gene>
<feature type="transmembrane region" description="Helical" evidence="5">
    <location>
        <begin position="23"/>
        <end position="47"/>
    </location>
</feature>
<dbReference type="RefSeq" id="WP_343801436.1">
    <property type="nucleotide sequence ID" value="NZ_BAAADE010000001.1"/>
</dbReference>
<dbReference type="Gene3D" id="1.20.1550.10">
    <property type="entry name" value="DsbB-like"/>
    <property type="match status" value="1"/>
</dbReference>
<evidence type="ECO:0000256" key="4">
    <source>
        <dbReference type="ARBA" id="ARBA00023136"/>
    </source>
</evidence>
<feature type="transmembrane region" description="Helical" evidence="5">
    <location>
        <begin position="122"/>
        <end position="144"/>
    </location>
</feature>
<evidence type="ECO:0000256" key="3">
    <source>
        <dbReference type="ARBA" id="ARBA00022989"/>
    </source>
</evidence>
<dbReference type="EMBL" id="BAAADE010000001">
    <property type="protein sequence ID" value="GAA0594496.1"/>
    <property type="molecule type" value="Genomic_DNA"/>
</dbReference>
<accession>A0ABN1FNE8</accession>
<keyword evidence="2 5" id="KW-0812">Transmembrane</keyword>
<dbReference type="InterPro" id="IPR003752">
    <property type="entry name" value="DiS_bond_form_DsbB/BdbC"/>
</dbReference>
<proteinExistence type="predicted"/>
<evidence type="ECO:0000313" key="7">
    <source>
        <dbReference type="Proteomes" id="UP001424441"/>
    </source>
</evidence>
<keyword evidence="3 5" id="KW-1133">Transmembrane helix</keyword>
<sequence length="201" mass="22438">MYIFNTDNQDSAYQQHQWTALHFLYLLGMMFVLAAILTAAMILQYGFDELPCPLCLLQRLAMLGVCFGVMLQFRYGLTFRYAGISLLFAVFLLIVSVRQTLLDIYVRPGHDYVGSAVLGLHMPVWSVLIALALIVATSLQMMVWGGAHYRSNAKIRAFPFLHRAVLVLSLYVLLIAAVNTASVLVQCGIGQCHTTAYVLLQ</sequence>
<evidence type="ECO:0000313" key="6">
    <source>
        <dbReference type="EMBL" id="GAA0594496.1"/>
    </source>
</evidence>